<dbReference type="PANTHER" id="PTHR40590">
    <property type="entry name" value="CYTOPLASMIC PROTEIN-RELATED"/>
    <property type="match status" value="1"/>
</dbReference>
<evidence type="ECO:0000313" key="2">
    <source>
        <dbReference type="EMBL" id="MDC4239004.1"/>
    </source>
</evidence>
<dbReference type="InterPro" id="IPR047111">
    <property type="entry name" value="YbaP-like"/>
</dbReference>
<evidence type="ECO:0000313" key="3">
    <source>
        <dbReference type="Proteomes" id="UP001141183"/>
    </source>
</evidence>
<dbReference type="EMBL" id="JAMRYU010000001">
    <property type="protein sequence ID" value="MDC4239004.1"/>
    <property type="molecule type" value="Genomic_DNA"/>
</dbReference>
<accession>A0A9X4AYN3</accession>
<keyword evidence="1" id="KW-0732">Signal</keyword>
<evidence type="ECO:0000256" key="1">
    <source>
        <dbReference type="SAM" id="SignalP"/>
    </source>
</evidence>
<dbReference type="Proteomes" id="UP001141183">
    <property type="component" value="Unassembled WGS sequence"/>
</dbReference>
<protein>
    <submittedName>
        <fullName evidence="2">TraB/GumN family protein</fullName>
    </submittedName>
</protein>
<reference evidence="2" key="1">
    <citation type="submission" date="2022-05" db="EMBL/GenBank/DDBJ databases">
        <title>Draft genome sequence of Clostridium tertium strain CP3 isolated from Peru.</title>
        <authorList>
            <person name="Hurtado R."/>
            <person name="Lima L."/>
            <person name="Sousa T."/>
            <person name="Jaiswal A.K."/>
            <person name="Tiwari S."/>
            <person name="Maturrano L."/>
            <person name="Brenig B."/>
            <person name="Azevedo V."/>
        </authorList>
    </citation>
    <scope>NUCLEOTIDE SEQUENCE</scope>
    <source>
        <strain evidence="2">CP3</strain>
    </source>
</reference>
<feature type="chain" id="PRO_5040788298" evidence="1">
    <location>
        <begin position="26"/>
        <end position="308"/>
    </location>
</feature>
<dbReference type="Pfam" id="PF01963">
    <property type="entry name" value="TraB_PrgY_gumN"/>
    <property type="match status" value="1"/>
</dbReference>
<keyword evidence="3" id="KW-1185">Reference proteome</keyword>
<dbReference type="InterPro" id="IPR002816">
    <property type="entry name" value="TraB/PrgY/GumN_fam"/>
</dbReference>
<dbReference type="CDD" id="cd14789">
    <property type="entry name" value="Tiki"/>
    <property type="match status" value="1"/>
</dbReference>
<dbReference type="RefSeq" id="WP_272470035.1">
    <property type="nucleotide sequence ID" value="NZ_JAMRYU010000001.1"/>
</dbReference>
<comment type="caution">
    <text evidence="2">The sequence shown here is derived from an EMBL/GenBank/DDBJ whole genome shotgun (WGS) entry which is preliminary data.</text>
</comment>
<gene>
    <name evidence="2" type="ORF">NE398_02310</name>
</gene>
<organism evidence="2 3">
    <name type="scientific">Clostridium tertium</name>
    <dbReference type="NCBI Taxonomy" id="1559"/>
    <lineage>
        <taxon>Bacteria</taxon>
        <taxon>Bacillati</taxon>
        <taxon>Bacillota</taxon>
        <taxon>Clostridia</taxon>
        <taxon>Eubacteriales</taxon>
        <taxon>Clostridiaceae</taxon>
        <taxon>Clostridium</taxon>
    </lineage>
</organism>
<dbReference type="PANTHER" id="PTHR40590:SF1">
    <property type="entry name" value="CYTOPLASMIC PROTEIN"/>
    <property type="match status" value="1"/>
</dbReference>
<feature type="signal peptide" evidence="1">
    <location>
        <begin position="1"/>
        <end position="25"/>
    </location>
</feature>
<proteinExistence type="predicted"/>
<name>A0A9X4AYN3_9CLOT</name>
<sequence>MKFIFRFKNLLSIFIIAFFTTTLVACNNKPIEKEVSKGYIWEATNGSTSVNLVGTIHLGSNNINFLNDDIKRIIDETDVLSVELDLSLKENIEKTQSSGYLKDGKTIENYLSEDEINKLSSIINTLSPKFNIKEINNLNSFSLISLLTNLCYAKAGILGNGLDLIMINGVKLRKANGDNITINELEGVDYQLETINKTFTWEYLKKYLNDYSNSNIDEEVDIAKNLFNAYKTGDIEFIEESNNKMKNDNPEYYKIMLTNRNIGMTNKIDELIKDGKNHTVAVGAAHFIGEDGILKLLEEKGYKITRVN</sequence>
<dbReference type="AlphaFoldDB" id="A0A9X4AYN3"/>
<dbReference type="PROSITE" id="PS51257">
    <property type="entry name" value="PROKAR_LIPOPROTEIN"/>
    <property type="match status" value="1"/>
</dbReference>